<dbReference type="SFLD" id="SFLDG01170">
    <property type="entry name" value="Pyruvoyl-dependent_arginine_de"/>
    <property type="match status" value="1"/>
</dbReference>
<dbReference type="SFLD" id="SFLDS00055">
    <property type="entry name" value="Pyruvoyl-Dependent_Histidine/A"/>
    <property type="match status" value="1"/>
</dbReference>
<evidence type="ECO:0000313" key="8">
    <source>
        <dbReference type="EMBL" id="KAL2634997.1"/>
    </source>
</evidence>
<evidence type="ECO:0000313" key="9">
    <source>
        <dbReference type="Proteomes" id="UP001605036"/>
    </source>
</evidence>
<feature type="region of interest" description="Disordered" evidence="7">
    <location>
        <begin position="1"/>
        <end position="86"/>
    </location>
</feature>
<evidence type="ECO:0000256" key="1">
    <source>
        <dbReference type="ARBA" id="ARBA00001928"/>
    </source>
</evidence>
<keyword evidence="3" id="KW-0210">Decarboxylase</keyword>
<dbReference type="PANTHER" id="PTHR40438">
    <property type="entry name" value="PYRUVOYL-DEPENDENT ARGININE DECARBOXYLASE"/>
    <property type="match status" value="1"/>
</dbReference>
<dbReference type="Proteomes" id="UP001605036">
    <property type="component" value="Unassembled WGS sequence"/>
</dbReference>
<dbReference type="EC" id="4.1.1.19" evidence="2"/>
<dbReference type="SUPFAM" id="SSF56271">
    <property type="entry name" value="Pyruvoyl-dependent histidine and arginine decarboxylases"/>
    <property type="match status" value="1"/>
</dbReference>
<evidence type="ECO:0000256" key="7">
    <source>
        <dbReference type="SAM" id="MobiDB-lite"/>
    </source>
</evidence>
<name>A0ABD1YW39_9MARC</name>
<dbReference type="Pfam" id="PF01862">
    <property type="entry name" value="PvlArgDC"/>
    <property type="match status" value="1"/>
</dbReference>
<dbReference type="EMBL" id="JBHFFA010000003">
    <property type="protein sequence ID" value="KAL2634997.1"/>
    <property type="molecule type" value="Genomic_DNA"/>
</dbReference>
<dbReference type="PANTHER" id="PTHR40438:SF1">
    <property type="entry name" value="PYRUVOYL-DEPENDENT ARGININE DECARBOXYLASE"/>
    <property type="match status" value="1"/>
</dbReference>
<keyword evidence="4" id="KW-0456">Lyase</keyword>
<comment type="catalytic activity">
    <reaction evidence="6">
        <text>L-arginine + H(+) = agmatine + CO2</text>
        <dbReference type="Rhea" id="RHEA:17641"/>
        <dbReference type="ChEBI" id="CHEBI:15378"/>
        <dbReference type="ChEBI" id="CHEBI:16526"/>
        <dbReference type="ChEBI" id="CHEBI:32682"/>
        <dbReference type="ChEBI" id="CHEBI:58145"/>
        <dbReference type="EC" id="4.1.1.19"/>
    </reaction>
</comment>
<evidence type="ECO:0000256" key="4">
    <source>
        <dbReference type="ARBA" id="ARBA00023239"/>
    </source>
</evidence>
<keyword evidence="5" id="KW-0670">Pyruvate</keyword>
<comment type="cofactor">
    <cofactor evidence="1">
        <name>pyruvate</name>
        <dbReference type="ChEBI" id="CHEBI:15361"/>
    </cofactor>
</comment>
<proteinExistence type="predicted"/>
<sequence>MAAGAVSLGQLRVHSSSSPFFSGGSGRYEFKSRLSERRRPRRTAVTVRSEDYSATSSTSSSSESKSTARPSNMGDGKSSTSRKQPEHLEPFPAHFEMKHADNREEAMQLNMVELTHGGYGLLYGSRIPKHFFNVHGFGETDRGDGADPWETGSYDLALEDAGIQDLNITQYSSVIAPESTKITNEEAQAFFRHGAVMEAIMSTMHGVKGDRITAGVGRMQIRRKSDGTTIGGYAAEYEGHAMTKKAEEILRGDLQGIFCRRFDPDEYECFDEEFTIRTGEVERAFGTVIAAICFTSYVFPVYPRVS</sequence>
<dbReference type="InterPro" id="IPR016104">
    <property type="entry name" value="Pyr-dep_his/arg-deCO2ase"/>
</dbReference>
<feature type="compositionally biased region" description="Low complexity" evidence="7">
    <location>
        <begin position="43"/>
        <end position="67"/>
    </location>
</feature>
<evidence type="ECO:0000256" key="3">
    <source>
        <dbReference type="ARBA" id="ARBA00022793"/>
    </source>
</evidence>
<dbReference type="AlphaFoldDB" id="A0ABD1YW39"/>
<dbReference type="GO" id="GO:0008792">
    <property type="term" value="F:arginine decarboxylase activity"/>
    <property type="evidence" value="ECO:0007669"/>
    <property type="project" value="UniProtKB-EC"/>
</dbReference>
<evidence type="ECO:0000256" key="2">
    <source>
        <dbReference type="ARBA" id="ARBA00012426"/>
    </source>
</evidence>
<keyword evidence="9" id="KW-1185">Reference proteome</keyword>
<gene>
    <name evidence="8" type="ORF">R1flu_006476</name>
</gene>
<dbReference type="InterPro" id="IPR002724">
    <property type="entry name" value="Pyruvoyl-dep_arg_deCO2ase"/>
</dbReference>
<evidence type="ECO:0000256" key="5">
    <source>
        <dbReference type="ARBA" id="ARBA00023317"/>
    </source>
</evidence>
<dbReference type="Gene3D" id="3.50.20.10">
    <property type="entry name" value="Pyruvoyl-Dependent Histidine Decarboxylase, subunit B"/>
    <property type="match status" value="1"/>
</dbReference>
<feature type="compositionally biased region" description="Basic and acidic residues" evidence="7">
    <location>
        <begin position="28"/>
        <end position="37"/>
    </location>
</feature>
<accession>A0ABD1YW39</accession>
<comment type="caution">
    <text evidence="8">The sequence shown here is derived from an EMBL/GenBank/DDBJ whole genome shotgun (WGS) entry which is preliminary data.</text>
</comment>
<protein>
    <recommendedName>
        <fullName evidence="2">arginine decarboxylase</fullName>
        <ecNumber evidence="2">4.1.1.19</ecNumber>
    </recommendedName>
</protein>
<reference evidence="8 9" key="1">
    <citation type="submission" date="2024-09" db="EMBL/GenBank/DDBJ databases">
        <title>Chromosome-scale assembly of Riccia fluitans.</title>
        <authorList>
            <person name="Paukszto L."/>
            <person name="Sawicki J."/>
            <person name="Karawczyk K."/>
            <person name="Piernik-Szablinska J."/>
            <person name="Szczecinska M."/>
            <person name="Mazdziarz M."/>
        </authorList>
    </citation>
    <scope>NUCLEOTIDE SEQUENCE [LARGE SCALE GENOMIC DNA]</scope>
    <source>
        <strain evidence="8">Rf_01</strain>
        <tissue evidence="8">Aerial parts of the thallus</tissue>
    </source>
</reference>
<evidence type="ECO:0000256" key="6">
    <source>
        <dbReference type="ARBA" id="ARBA00049309"/>
    </source>
</evidence>
<dbReference type="InterPro" id="IPR016105">
    <property type="entry name" value="Pyr-dep_his/arg-deCO2ase_sand"/>
</dbReference>
<organism evidence="8 9">
    <name type="scientific">Riccia fluitans</name>
    <dbReference type="NCBI Taxonomy" id="41844"/>
    <lineage>
        <taxon>Eukaryota</taxon>
        <taxon>Viridiplantae</taxon>
        <taxon>Streptophyta</taxon>
        <taxon>Embryophyta</taxon>
        <taxon>Marchantiophyta</taxon>
        <taxon>Marchantiopsida</taxon>
        <taxon>Marchantiidae</taxon>
        <taxon>Marchantiales</taxon>
        <taxon>Ricciaceae</taxon>
        <taxon>Riccia</taxon>
    </lineage>
</organism>